<keyword evidence="3" id="KW-0067">ATP-binding</keyword>
<dbReference type="InterPro" id="IPR014015">
    <property type="entry name" value="Helicase_SF3_DNA-vir"/>
</dbReference>
<dbReference type="InterPro" id="IPR027417">
    <property type="entry name" value="P-loop_NTPase"/>
</dbReference>
<keyword evidence="2" id="KW-0378">Hydrolase</keyword>
<gene>
    <name evidence="5" type="ORF">CQW49_11700</name>
</gene>
<dbReference type="PANTHER" id="PTHR35372:SF2">
    <property type="entry name" value="SF3 HELICASE DOMAIN-CONTAINING PROTEIN"/>
    <property type="match status" value="1"/>
</dbReference>
<evidence type="ECO:0000256" key="2">
    <source>
        <dbReference type="ARBA" id="ARBA00022801"/>
    </source>
</evidence>
<dbReference type="KEGG" id="mtw:CQW49_11700"/>
<dbReference type="GO" id="GO:0005524">
    <property type="term" value="F:ATP binding"/>
    <property type="evidence" value="ECO:0007669"/>
    <property type="project" value="UniProtKB-KW"/>
</dbReference>
<dbReference type="InterPro" id="IPR051620">
    <property type="entry name" value="ORF904-like_C"/>
</dbReference>
<name>A0A2D2D0F8_METT3</name>
<evidence type="ECO:0000313" key="6">
    <source>
        <dbReference type="Proteomes" id="UP000230709"/>
    </source>
</evidence>
<keyword evidence="1" id="KW-0547">Nucleotide-binding</keyword>
<keyword evidence="6" id="KW-1185">Reference proteome</keyword>
<sequence>MPELENLDNRLCDAWPDEIGYSIGDSHERRRMRQLTRASADLLRHITTHKISDTKYVTVWSNIIFENGRRLGEHAVSAHTIVLDVDNGTPLRRILFTLDIAGYAAAVVTSYNHMTTETTISEGTWRKWHEAHPHADEEEFTRSLDKRFVESVWRGSRIKRGKDGGPLVNGKGEVTIEHGPCAKLRIIIPLRERLHFVDLGDKQERAKLWAGLHGVVAGKLRVVSDDNARVLSQVFFDPRCPASRERDTRVEFLDGEPFDWRAALPKAREIAGRDARGADDDPKRGQSAALTPIFTDPRYDKSKVVWSALEAIGNKGIERKPWIKIGAALYVEFGGSAEGEELFEDWTALREEGNVKPEKDAASWRNFRGDRPGGSTGKTIRDLAYKAGWSPDAAGFLDYEWSDGWTDKPDIVFEDERFKAALAVIPSCRALADEGDEGDAVAPNAVAELGFSGAGGDLYNGSTFANLYRDRLLFIHESGDVLRFDCEGGWLAAAPGTAERAAKAVAGILKDQATEAAHYQHLKKLCDARAQHAMIEMARSEPGMTRSLADFDDNPMMLGVANGVLDLRSGRLLPMSPDVLVSKRCNVAFDPDAECPSFIRFLVEVQPDDEIRACVKRFVGYCLTGDVSEQVFAFFHGGGNNGKSAFIELLAWLLGDYALKIPTEMLMQHQRNPQGPSPDIVALKGRRLIYANETEEGRRLADARVKDLTGGDTLTGRAPHAMAAICFRPSHKLVIVGNHKPAISDTSSGMWRRVALVPWTKTVPPEKRDRHLVQKLMREGSGVLNWALDGLRDWREHGLMIPDAIKDATASYREDEDILGDWLDDECESGRGLFEKKIHAYASYREWAESNGNRPLANKTFTRRLTERGFPLGRDRRTFQGFALTDWRSRRR</sequence>
<reference evidence="6" key="1">
    <citation type="submission" date="2017-10" db="EMBL/GenBank/DDBJ databases">
        <title>Completed PacBio SMRT sequence of Methylosinus trichosporium OB3b reveals presence of a third large plasmid.</title>
        <authorList>
            <person name="Charles T.C."/>
            <person name="Lynch M.D.J."/>
            <person name="Heil J.R."/>
            <person name="Cheng J."/>
        </authorList>
    </citation>
    <scope>NUCLEOTIDE SEQUENCE [LARGE SCALE GENOMIC DNA]</scope>
    <source>
        <strain evidence="6">OB3b</strain>
    </source>
</reference>
<proteinExistence type="predicted"/>
<dbReference type="PROSITE" id="PS51206">
    <property type="entry name" value="SF3_HELICASE_1"/>
    <property type="match status" value="1"/>
</dbReference>
<dbReference type="Gene3D" id="3.40.50.300">
    <property type="entry name" value="P-loop containing nucleotide triphosphate hydrolases"/>
    <property type="match status" value="1"/>
</dbReference>
<protein>
    <recommendedName>
        <fullName evidence="4">SF3 helicase domain-containing protein</fullName>
    </recommendedName>
</protein>
<dbReference type="InterPro" id="IPR014818">
    <property type="entry name" value="Phage/plasmid_primase_P4_C"/>
</dbReference>
<dbReference type="GO" id="GO:0016817">
    <property type="term" value="F:hydrolase activity, acting on acid anhydrides"/>
    <property type="evidence" value="ECO:0007669"/>
    <property type="project" value="InterPro"/>
</dbReference>
<organism evidence="5 6">
    <name type="scientific">Methylosinus trichosporium (strain ATCC 35070 / NCIMB 11131 / UNIQEM 75 / OB3b)</name>
    <dbReference type="NCBI Taxonomy" id="595536"/>
    <lineage>
        <taxon>Bacteria</taxon>
        <taxon>Pseudomonadati</taxon>
        <taxon>Pseudomonadota</taxon>
        <taxon>Alphaproteobacteria</taxon>
        <taxon>Hyphomicrobiales</taxon>
        <taxon>Methylocystaceae</taxon>
        <taxon>Methylosinus</taxon>
    </lineage>
</organism>
<dbReference type="STRING" id="595536.GCA_000178815_02825"/>
<dbReference type="InterPro" id="IPR014819">
    <property type="entry name" value="PriCT_2"/>
</dbReference>
<dbReference type="RefSeq" id="WP_003614029.1">
    <property type="nucleotide sequence ID" value="NZ_ADVE02000001.1"/>
</dbReference>
<dbReference type="PANTHER" id="PTHR35372">
    <property type="entry name" value="ATP BINDING PROTEIN-RELATED"/>
    <property type="match status" value="1"/>
</dbReference>
<evidence type="ECO:0000256" key="1">
    <source>
        <dbReference type="ARBA" id="ARBA00022741"/>
    </source>
</evidence>
<feature type="domain" description="SF3 helicase" evidence="4">
    <location>
        <begin position="610"/>
        <end position="772"/>
    </location>
</feature>
<evidence type="ECO:0000256" key="3">
    <source>
        <dbReference type="ARBA" id="ARBA00022840"/>
    </source>
</evidence>
<dbReference type="Pfam" id="PF08707">
    <property type="entry name" value="PriCT_2"/>
    <property type="match status" value="1"/>
</dbReference>
<dbReference type="AlphaFoldDB" id="A0A2D2D0F8"/>
<dbReference type="EMBL" id="CP023737">
    <property type="protein sequence ID" value="ATQ68466.1"/>
    <property type="molecule type" value="Genomic_DNA"/>
</dbReference>
<dbReference type="Proteomes" id="UP000230709">
    <property type="component" value="Chromosome"/>
</dbReference>
<accession>A0A2D2D0F8</accession>
<evidence type="ECO:0000259" key="4">
    <source>
        <dbReference type="PROSITE" id="PS51206"/>
    </source>
</evidence>
<dbReference type="SMART" id="SM00885">
    <property type="entry name" value="D5_N"/>
    <property type="match status" value="1"/>
</dbReference>
<dbReference type="SUPFAM" id="SSF52540">
    <property type="entry name" value="P-loop containing nucleoside triphosphate hydrolases"/>
    <property type="match status" value="1"/>
</dbReference>
<dbReference type="Pfam" id="PF08706">
    <property type="entry name" value="D5_N"/>
    <property type="match status" value="1"/>
</dbReference>
<dbReference type="NCBIfam" id="TIGR01613">
    <property type="entry name" value="primase_Cterm"/>
    <property type="match status" value="1"/>
</dbReference>
<evidence type="ECO:0000313" key="5">
    <source>
        <dbReference type="EMBL" id="ATQ68466.1"/>
    </source>
</evidence>
<dbReference type="InterPro" id="IPR006500">
    <property type="entry name" value="Helicase_put_C_phage/plasmid"/>
</dbReference>